<dbReference type="GO" id="GO:0006281">
    <property type="term" value="P:DNA repair"/>
    <property type="evidence" value="ECO:0007669"/>
    <property type="project" value="UniProtKB-KW"/>
</dbReference>
<dbReference type="InterPro" id="IPR036206">
    <property type="entry name" value="ThiamineP_synth_sf"/>
</dbReference>
<evidence type="ECO:0000256" key="6">
    <source>
        <dbReference type="ARBA" id="ARBA00022763"/>
    </source>
</evidence>
<evidence type="ECO:0000256" key="1">
    <source>
        <dbReference type="ARBA" id="ARBA00001946"/>
    </source>
</evidence>
<dbReference type="PRINTS" id="PR00502">
    <property type="entry name" value="NUDIXFAMILY"/>
</dbReference>
<keyword evidence="4" id="KW-0235">DNA replication</keyword>
<keyword evidence="3" id="KW-0515">Mutator protein</keyword>
<dbReference type="NCBIfam" id="NF006530">
    <property type="entry name" value="PRK08999.1"/>
    <property type="match status" value="1"/>
</dbReference>
<dbReference type="PROSITE" id="PS00893">
    <property type="entry name" value="NUDIX_BOX"/>
    <property type="match status" value="1"/>
</dbReference>
<dbReference type="EMBL" id="UOFD01000032">
    <property type="protein sequence ID" value="VAW51612.1"/>
    <property type="molecule type" value="Genomic_DNA"/>
</dbReference>
<dbReference type="GO" id="GO:0009228">
    <property type="term" value="P:thiamine biosynthetic process"/>
    <property type="evidence" value="ECO:0007669"/>
    <property type="project" value="UniProtKB-KW"/>
</dbReference>
<sequence length="337" mass="37824">MSDIVHVAVAVIMNKADEVCIGFRPENVHQGGLWEFPGGKIKRHETVEQALIREIKEELNLDIKKTRPLISIPHNYRDKKVVLHVRKVLAYDGQAVGAEGQQIKWVRLDQLHDYEFPAANISIIKAIQLPDKYLITGNFPRSLPGSFQGNFPKNFPGEKDFLTKLENSLNNKIQLVQLRLKQGDIRGDMQAKKISSLVQQTSSLCVQHNAKLLFNIPDSYLRAIDLENIEFDGFHADSRTLMSLSQRTEEKLFSASCHNKEELLKAMQLKADFAVLSPVQKTASHPELSAMGWSKFSDLLENCTMPVYALGGVSGNSLQEAWQHGAQGVAAISAFWH</sequence>
<keyword evidence="6" id="KW-0227">DNA damage</keyword>
<protein>
    <recommendedName>
        <fullName evidence="11">8-oxo-dGTP diphosphatase</fullName>
        <ecNumber evidence="11">3.6.1.55</ecNumber>
    </recommendedName>
</protein>
<dbReference type="InterPro" id="IPR015797">
    <property type="entry name" value="NUDIX_hydrolase-like_dom_sf"/>
</dbReference>
<dbReference type="CDD" id="cd03425">
    <property type="entry name" value="NUDIX_MutT_NudA_like"/>
    <property type="match status" value="1"/>
</dbReference>
<dbReference type="SUPFAM" id="SSF51391">
    <property type="entry name" value="Thiamin phosphate synthase"/>
    <property type="match status" value="1"/>
</dbReference>
<dbReference type="InterPro" id="IPR047127">
    <property type="entry name" value="MutT-like"/>
</dbReference>
<dbReference type="InterPro" id="IPR029119">
    <property type="entry name" value="MutY_C"/>
</dbReference>
<accession>A0A3B0WJX2</accession>
<dbReference type="InterPro" id="IPR022998">
    <property type="entry name" value="ThiamineP_synth_TenI"/>
</dbReference>
<dbReference type="GO" id="GO:0044715">
    <property type="term" value="F:8-oxo-dGDP phosphatase activity"/>
    <property type="evidence" value="ECO:0007669"/>
    <property type="project" value="TreeGrafter"/>
</dbReference>
<dbReference type="GO" id="GO:0008413">
    <property type="term" value="F:8-oxo-7,8-dihydroguanosine triphosphate pyrophosphatase activity"/>
    <property type="evidence" value="ECO:0007669"/>
    <property type="project" value="InterPro"/>
</dbReference>
<dbReference type="NCBIfam" id="TIGR00586">
    <property type="entry name" value="mutt"/>
    <property type="match status" value="1"/>
</dbReference>
<keyword evidence="8" id="KW-0460">Magnesium</keyword>
<dbReference type="AlphaFoldDB" id="A0A3B0WJX2"/>
<dbReference type="InterPro" id="IPR020084">
    <property type="entry name" value="NUDIX_hydrolase_CS"/>
</dbReference>
<gene>
    <name evidence="13" type="ORF">MNBD_GAMMA06-350</name>
</gene>
<dbReference type="GO" id="GO:0006260">
    <property type="term" value="P:DNA replication"/>
    <property type="evidence" value="ECO:0007669"/>
    <property type="project" value="UniProtKB-KW"/>
</dbReference>
<dbReference type="InterPro" id="IPR003561">
    <property type="entry name" value="Mutator_MutT"/>
</dbReference>
<dbReference type="Gene3D" id="3.20.20.70">
    <property type="entry name" value="Aldolase class I"/>
    <property type="match status" value="1"/>
</dbReference>
<dbReference type="CDD" id="cd00564">
    <property type="entry name" value="TMP_TenI"/>
    <property type="match status" value="1"/>
</dbReference>
<evidence type="ECO:0000313" key="13">
    <source>
        <dbReference type="EMBL" id="VAW51612.1"/>
    </source>
</evidence>
<evidence type="ECO:0000256" key="7">
    <source>
        <dbReference type="ARBA" id="ARBA00022801"/>
    </source>
</evidence>
<dbReference type="Gene3D" id="3.90.79.10">
    <property type="entry name" value="Nucleoside Triphosphate Pyrophosphohydrolase"/>
    <property type="match status" value="1"/>
</dbReference>
<dbReference type="GO" id="GO:0046872">
    <property type="term" value="F:metal ion binding"/>
    <property type="evidence" value="ECO:0007669"/>
    <property type="project" value="UniProtKB-KW"/>
</dbReference>
<dbReference type="EC" id="3.6.1.55" evidence="11"/>
<dbReference type="GO" id="GO:0044716">
    <property type="term" value="F:8-oxo-GDP phosphatase activity"/>
    <property type="evidence" value="ECO:0007669"/>
    <property type="project" value="TreeGrafter"/>
</dbReference>
<dbReference type="InterPro" id="IPR020476">
    <property type="entry name" value="Nudix_hydrolase"/>
</dbReference>
<organism evidence="13">
    <name type="scientific">hydrothermal vent metagenome</name>
    <dbReference type="NCBI Taxonomy" id="652676"/>
    <lineage>
        <taxon>unclassified sequences</taxon>
        <taxon>metagenomes</taxon>
        <taxon>ecological metagenomes</taxon>
    </lineage>
</organism>
<dbReference type="Pfam" id="PF14815">
    <property type="entry name" value="NUDIX_4"/>
    <property type="match status" value="1"/>
</dbReference>
<dbReference type="PANTHER" id="PTHR47707:SF1">
    <property type="entry name" value="NUDIX HYDROLASE FAMILY PROTEIN"/>
    <property type="match status" value="1"/>
</dbReference>
<evidence type="ECO:0000256" key="4">
    <source>
        <dbReference type="ARBA" id="ARBA00022705"/>
    </source>
</evidence>
<keyword evidence="5" id="KW-0479">Metal-binding</keyword>
<evidence type="ECO:0000256" key="5">
    <source>
        <dbReference type="ARBA" id="ARBA00022723"/>
    </source>
</evidence>
<dbReference type="PROSITE" id="PS51462">
    <property type="entry name" value="NUDIX"/>
    <property type="match status" value="1"/>
</dbReference>
<dbReference type="InterPro" id="IPR013785">
    <property type="entry name" value="Aldolase_TIM"/>
</dbReference>
<evidence type="ECO:0000256" key="3">
    <source>
        <dbReference type="ARBA" id="ARBA00022457"/>
    </source>
</evidence>
<evidence type="ECO:0000259" key="12">
    <source>
        <dbReference type="PROSITE" id="PS51462"/>
    </source>
</evidence>
<dbReference type="SUPFAM" id="SSF55811">
    <property type="entry name" value="Nudix"/>
    <property type="match status" value="1"/>
</dbReference>
<evidence type="ECO:0000256" key="10">
    <source>
        <dbReference type="ARBA" id="ARBA00035861"/>
    </source>
</evidence>
<evidence type="ECO:0000256" key="8">
    <source>
        <dbReference type="ARBA" id="ARBA00022842"/>
    </source>
</evidence>
<feature type="domain" description="Nudix hydrolase" evidence="12">
    <location>
        <begin position="3"/>
        <end position="131"/>
    </location>
</feature>
<name>A0A3B0WJX2_9ZZZZ</name>
<dbReference type="GO" id="GO:0035539">
    <property type="term" value="F:8-oxo-7,8-dihydrodeoxyguanosine triphosphate pyrophosphatase activity"/>
    <property type="evidence" value="ECO:0007669"/>
    <property type="project" value="UniProtKB-EC"/>
</dbReference>
<proteinExistence type="inferred from homology"/>
<comment type="cofactor">
    <cofactor evidence="1">
        <name>Mg(2+)</name>
        <dbReference type="ChEBI" id="CHEBI:18420"/>
    </cofactor>
</comment>
<dbReference type="PANTHER" id="PTHR47707">
    <property type="entry name" value="8-OXO-DGTP DIPHOSPHATASE"/>
    <property type="match status" value="1"/>
</dbReference>
<evidence type="ECO:0000256" key="9">
    <source>
        <dbReference type="ARBA" id="ARBA00023204"/>
    </source>
</evidence>
<comment type="catalytic activity">
    <reaction evidence="10">
        <text>8-oxo-dGTP + H2O = 8-oxo-dGMP + diphosphate + H(+)</text>
        <dbReference type="Rhea" id="RHEA:31575"/>
        <dbReference type="ChEBI" id="CHEBI:15377"/>
        <dbReference type="ChEBI" id="CHEBI:15378"/>
        <dbReference type="ChEBI" id="CHEBI:33019"/>
        <dbReference type="ChEBI" id="CHEBI:63224"/>
        <dbReference type="ChEBI" id="CHEBI:77896"/>
        <dbReference type="EC" id="3.6.1.55"/>
    </reaction>
</comment>
<keyword evidence="7" id="KW-0378">Hydrolase</keyword>
<dbReference type="InterPro" id="IPR000086">
    <property type="entry name" value="NUDIX_hydrolase_dom"/>
</dbReference>
<evidence type="ECO:0000256" key="2">
    <source>
        <dbReference type="ARBA" id="ARBA00005582"/>
    </source>
</evidence>
<keyword evidence="9" id="KW-0234">DNA repair</keyword>
<comment type="similarity">
    <text evidence="2">Belongs to the Nudix hydrolase family.</text>
</comment>
<reference evidence="13" key="1">
    <citation type="submission" date="2018-06" db="EMBL/GenBank/DDBJ databases">
        <authorList>
            <person name="Zhirakovskaya E."/>
        </authorList>
    </citation>
    <scope>NUCLEOTIDE SEQUENCE</scope>
</reference>
<evidence type="ECO:0000256" key="11">
    <source>
        <dbReference type="ARBA" id="ARBA00038905"/>
    </source>
</evidence>
<dbReference type="Pfam" id="PF02581">
    <property type="entry name" value="TMP-TENI"/>
    <property type="match status" value="1"/>
</dbReference>